<comment type="caution">
    <text evidence="1">The sequence shown here is derived from an EMBL/GenBank/DDBJ whole genome shotgun (WGS) entry which is preliminary data.</text>
</comment>
<organism evidence="1 2">
    <name type="scientific">Catharanthus roseus</name>
    <name type="common">Madagascar periwinkle</name>
    <name type="synonym">Vinca rosea</name>
    <dbReference type="NCBI Taxonomy" id="4058"/>
    <lineage>
        <taxon>Eukaryota</taxon>
        <taxon>Viridiplantae</taxon>
        <taxon>Streptophyta</taxon>
        <taxon>Embryophyta</taxon>
        <taxon>Tracheophyta</taxon>
        <taxon>Spermatophyta</taxon>
        <taxon>Magnoliopsida</taxon>
        <taxon>eudicotyledons</taxon>
        <taxon>Gunneridae</taxon>
        <taxon>Pentapetalae</taxon>
        <taxon>asterids</taxon>
        <taxon>lamiids</taxon>
        <taxon>Gentianales</taxon>
        <taxon>Apocynaceae</taxon>
        <taxon>Rauvolfioideae</taxon>
        <taxon>Vinceae</taxon>
        <taxon>Catharanthinae</taxon>
        <taxon>Catharanthus</taxon>
    </lineage>
</organism>
<name>A0ACC0CCI9_CATRO</name>
<evidence type="ECO:0000313" key="1">
    <source>
        <dbReference type="EMBL" id="KAI5682496.1"/>
    </source>
</evidence>
<evidence type="ECO:0000313" key="2">
    <source>
        <dbReference type="Proteomes" id="UP001060085"/>
    </source>
</evidence>
<dbReference type="Proteomes" id="UP001060085">
    <property type="component" value="Linkage Group LG01"/>
</dbReference>
<reference evidence="2" key="1">
    <citation type="journal article" date="2023" name="Nat. Plants">
        <title>Single-cell RNA sequencing provides a high-resolution roadmap for understanding the multicellular compartmentation of specialized metabolism.</title>
        <authorList>
            <person name="Sun S."/>
            <person name="Shen X."/>
            <person name="Li Y."/>
            <person name="Li Y."/>
            <person name="Wang S."/>
            <person name="Li R."/>
            <person name="Zhang H."/>
            <person name="Shen G."/>
            <person name="Guo B."/>
            <person name="Wei J."/>
            <person name="Xu J."/>
            <person name="St-Pierre B."/>
            <person name="Chen S."/>
            <person name="Sun C."/>
        </authorList>
    </citation>
    <scope>NUCLEOTIDE SEQUENCE [LARGE SCALE GENOMIC DNA]</scope>
</reference>
<sequence length="108" mass="12095">MSCIILDDEALKYSEASLRVGIHPRSNTGHSRMIRNANDLHLECEPKAMADEEEDEDDEEETDGSSEEYNDTNSSIRVTLEQMQIGQTQHSDALVDIHDILQLGANAH</sequence>
<proteinExistence type="predicted"/>
<protein>
    <submittedName>
        <fullName evidence="1">Uncharacterized protein</fullName>
    </submittedName>
</protein>
<dbReference type="EMBL" id="CM044701">
    <property type="protein sequence ID" value="KAI5682496.1"/>
    <property type="molecule type" value="Genomic_DNA"/>
</dbReference>
<keyword evidence="2" id="KW-1185">Reference proteome</keyword>
<accession>A0ACC0CCI9</accession>
<gene>
    <name evidence="1" type="ORF">M9H77_03724</name>
</gene>